<dbReference type="GO" id="GO:0050661">
    <property type="term" value="F:NADP binding"/>
    <property type="evidence" value="ECO:0007669"/>
    <property type="project" value="InterPro"/>
</dbReference>
<evidence type="ECO:0000256" key="15">
    <source>
        <dbReference type="ARBA" id="ARBA00023136"/>
    </source>
</evidence>
<dbReference type="InterPro" id="IPR036188">
    <property type="entry name" value="FAD/NAD-bd_sf"/>
</dbReference>
<comment type="catalytic activity">
    <reaction evidence="23">
        <text>NADPH + O2 + H(+) = H2O2 + NADP(+)</text>
        <dbReference type="Rhea" id="RHEA:11260"/>
        <dbReference type="ChEBI" id="CHEBI:15378"/>
        <dbReference type="ChEBI" id="CHEBI:15379"/>
        <dbReference type="ChEBI" id="CHEBI:16240"/>
        <dbReference type="ChEBI" id="CHEBI:57783"/>
        <dbReference type="ChEBI" id="CHEBI:58349"/>
        <dbReference type="EC" id="1.6.3.1"/>
    </reaction>
    <physiologicalReaction direction="left-to-right" evidence="23">
        <dbReference type="Rhea" id="RHEA:11261"/>
    </physiologicalReaction>
</comment>
<dbReference type="PANTHER" id="PTHR23023">
    <property type="entry name" value="DIMETHYLANILINE MONOOXYGENASE"/>
    <property type="match status" value="1"/>
</dbReference>
<evidence type="ECO:0000256" key="22">
    <source>
        <dbReference type="ARBA" id="ARBA00047855"/>
    </source>
</evidence>
<name>A0A7K1TGD2_9BACT</name>
<dbReference type="InterPro" id="IPR000960">
    <property type="entry name" value="Flavin_mOase"/>
</dbReference>
<dbReference type="PIRSF" id="PIRSF000332">
    <property type="entry name" value="FMO"/>
    <property type="match status" value="1"/>
</dbReference>
<evidence type="ECO:0000256" key="12">
    <source>
        <dbReference type="ARBA" id="ARBA00022989"/>
    </source>
</evidence>
<keyword evidence="11" id="KW-0521">NADP</keyword>
<keyword evidence="13" id="KW-0560">Oxidoreductase</keyword>
<comment type="catalytic activity">
    <reaction evidence="20">
        <text>hexan-3-one + NADPH + O2 + H(+) = propyl propanoate + NADP(+) + H2O</text>
        <dbReference type="Rhea" id="RHEA:54848"/>
        <dbReference type="ChEBI" id="CHEBI:15377"/>
        <dbReference type="ChEBI" id="CHEBI:15378"/>
        <dbReference type="ChEBI" id="CHEBI:15379"/>
        <dbReference type="ChEBI" id="CHEBI:57783"/>
        <dbReference type="ChEBI" id="CHEBI:58349"/>
        <dbReference type="ChEBI" id="CHEBI:89828"/>
        <dbReference type="ChEBI" id="CHEBI:89891"/>
    </reaction>
    <physiologicalReaction direction="left-to-right" evidence="20">
        <dbReference type="Rhea" id="RHEA:54849"/>
    </physiologicalReaction>
</comment>
<evidence type="ECO:0000256" key="23">
    <source>
        <dbReference type="ARBA" id="ARBA00047864"/>
    </source>
</evidence>
<organism evidence="30 31">
    <name type="scientific">Hymenobacter ginkgonis</name>
    <dbReference type="NCBI Taxonomy" id="2682976"/>
    <lineage>
        <taxon>Bacteria</taxon>
        <taxon>Pseudomonadati</taxon>
        <taxon>Bacteroidota</taxon>
        <taxon>Cytophagia</taxon>
        <taxon>Cytophagales</taxon>
        <taxon>Hymenobacteraceae</taxon>
        <taxon>Hymenobacter</taxon>
    </lineage>
</organism>
<keyword evidence="15" id="KW-0472">Membrane</keyword>
<dbReference type="PRINTS" id="PR00370">
    <property type="entry name" value="FMOXYGENASE"/>
</dbReference>
<keyword evidence="7" id="KW-0285">Flavoprotein</keyword>
<evidence type="ECO:0000256" key="1">
    <source>
        <dbReference type="ARBA" id="ARBA00004524"/>
    </source>
</evidence>
<comment type="catalytic activity">
    <reaction evidence="28">
        <text>N,N-dimethylaniline + NADPH + O2 + H(+) = N,N-dimethylaniline N-oxide + NADP(+) + H2O</text>
        <dbReference type="Rhea" id="RHEA:24468"/>
        <dbReference type="ChEBI" id="CHEBI:15377"/>
        <dbReference type="ChEBI" id="CHEBI:15378"/>
        <dbReference type="ChEBI" id="CHEBI:15379"/>
        <dbReference type="ChEBI" id="CHEBI:16269"/>
        <dbReference type="ChEBI" id="CHEBI:17735"/>
        <dbReference type="ChEBI" id="CHEBI:57783"/>
        <dbReference type="ChEBI" id="CHEBI:58349"/>
        <dbReference type="EC" id="1.14.13.8"/>
    </reaction>
    <physiologicalReaction direction="left-to-right" evidence="28">
        <dbReference type="Rhea" id="RHEA:24469"/>
    </physiologicalReaction>
</comment>
<comment type="similarity">
    <text evidence="2">Belongs to the FMO family.</text>
</comment>
<dbReference type="AlphaFoldDB" id="A0A7K1TGD2"/>
<comment type="catalytic activity">
    <reaction evidence="26">
        <text>(2E)-geranial + NADPH + O2 + H(+) = (1E)-2,6-dimethylhepta-1,5-dien-1-yl formate + NADP(+) + H2O</text>
        <dbReference type="Rhea" id="RHEA:54860"/>
        <dbReference type="ChEBI" id="CHEBI:15377"/>
        <dbReference type="ChEBI" id="CHEBI:15378"/>
        <dbReference type="ChEBI" id="CHEBI:15379"/>
        <dbReference type="ChEBI" id="CHEBI:16980"/>
        <dbReference type="ChEBI" id="CHEBI:57783"/>
        <dbReference type="ChEBI" id="CHEBI:58349"/>
        <dbReference type="ChEBI" id="CHEBI:138375"/>
    </reaction>
    <physiologicalReaction direction="left-to-right" evidence="26">
        <dbReference type="Rhea" id="RHEA:54861"/>
    </physiologicalReaction>
</comment>
<keyword evidence="31" id="KW-1185">Reference proteome</keyword>
<dbReference type="GO" id="GO:0004499">
    <property type="term" value="F:N,N-dimethylaniline monooxygenase activity"/>
    <property type="evidence" value="ECO:0007669"/>
    <property type="project" value="InterPro"/>
</dbReference>
<keyword evidence="10" id="KW-0256">Endoplasmic reticulum</keyword>
<comment type="catalytic activity">
    <reaction evidence="25">
        <text>octan-3-one + NADPH + O2 + H(+) = ethyl hexanoate + NADP(+) + H2O</text>
        <dbReference type="Rhea" id="RHEA:54856"/>
        <dbReference type="ChEBI" id="CHEBI:15377"/>
        <dbReference type="ChEBI" id="CHEBI:15378"/>
        <dbReference type="ChEBI" id="CHEBI:15379"/>
        <dbReference type="ChEBI" id="CHEBI:57783"/>
        <dbReference type="ChEBI" id="CHEBI:58349"/>
        <dbReference type="ChEBI" id="CHEBI:80946"/>
        <dbReference type="ChEBI" id="CHEBI:86055"/>
    </reaction>
    <physiologicalReaction direction="left-to-right" evidence="25">
        <dbReference type="Rhea" id="RHEA:54857"/>
    </physiologicalReaction>
</comment>
<evidence type="ECO:0000256" key="11">
    <source>
        <dbReference type="ARBA" id="ARBA00022857"/>
    </source>
</evidence>
<evidence type="ECO:0000256" key="24">
    <source>
        <dbReference type="ARBA" id="ARBA00047977"/>
    </source>
</evidence>
<keyword evidence="14" id="KW-0443">Lipid metabolism</keyword>
<evidence type="ECO:0000256" key="18">
    <source>
        <dbReference type="ARBA" id="ARBA00033301"/>
    </source>
</evidence>
<comment type="function">
    <text evidence="19">Acts as a Baeyer-Villiger monooxygenase on a broad range of substrates. Catalyzes the insertion of an oxygen atom into a carbon-carbon bond adjacent to a carbonyl, which converts ketones to esters. Active on diverse carbonyl compounds, whereas soft nucleophiles are mostly non- or poorly reactive. In contrast with other forms of FMO it is non- or poorly active on 'classical' substrates such as drugs, pesticides, and dietary components containing soft nucleophilic heteroatoms. Able to oxidize drug molecules bearing a carbonyl group on an aliphatic chain, such as nabumetone and pentoxifylline. Also, in the absence of substrates, shows slow but yet significant NADPH oxidase activity. Acts as a positive modulator of cholesterol biosynthesis as well as glucose homeostasis, promoting metabolic aging via pleiotropic effects.</text>
</comment>
<dbReference type="Gene3D" id="3.50.50.60">
    <property type="entry name" value="FAD/NAD(P)-binding domain"/>
    <property type="match status" value="1"/>
</dbReference>
<evidence type="ECO:0000256" key="5">
    <source>
        <dbReference type="ARBA" id="ARBA00022481"/>
    </source>
</evidence>
<evidence type="ECO:0000256" key="9">
    <source>
        <dbReference type="ARBA" id="ARBA00022827"/>
    </source>
</evidence>
<dbReference type="Proteomes" id="UP000441336">
    <property type="component" value="Unassembled WGS sequence"/>
</dbReference>
<comment type="catalytic activity">
    <reaction evidence="27">
        <text>heptan-4-one + NADPH + O2 + H(+) = propyl butanoate + NADP(+) + H2O</text>
        <dbReference type="Rhea" id="RHEA:54852"/>
        <dbReference type="ChEBI" id="CHEBI:15377"/>
        <dbReference type="ChEBI" id="CHEBI:15378"/>
        <dbReference type="ChEBI" id="CHEBI:15379"/>
        <dbReference type="ChEBI" id="CHEBI:57783"/>
        <dbReference type="ChEBI" id="CHEBI:58349"/>
        <dbReference type="ChEBI" id="CHEBI:89484"/>
        <dbReference type="ChEBI" id="CHEBI:89719"/>
    </reaction>
    <physiologicalReaction direction="left-to-right" evidence="27">
        <dbReference type="Rhea" id="RHEA:54853"/>
    </physiologicalReaction>
</comment>
<comment type="catalytic activity">
    <reaction evidence="22">
        <text>sulcatone + NADPH + O2 + H(+) = 4-methylpent-3-en-1-yl acetate + NADP(+) + H2O</text>
        <dbReference type="Rhea" id="RHEA:54864"/>
        <dbReference type="ChEBI" id="CHEBI:15377"/>
        <dbReference type="ChEBI" id="CHEBI:15378"/>
        <dbReference type="ChEBI" id="CHEBI:15379"/>
        <dbReference type="ChEBI" id="CHEBI:16310"/>
        <dbReference type="ChEBI" id="CHEBI:57783"/>
        <dbReference type="ChEBI" id="CHEBI:58349"/>
        <dbReference type="ChEBI" id="CHEBI:138373"/>
    </reaction>
    <physiologicalReaction direction="left-to-right" evidence="22">
        <dbReference type="Rhea" id="RHEA:54865"/>
    </physiologicalReaction>
</comment>
<evidence type="ECO:0000256" key="14">
    <source>
        <dbReference type="ARBA" id="ARBA00023098"/>
    </source>
</evidence>
<comment type="catalytic activity">
    <reaction evidence="21">
        <text>heptan-2-one + NADPH + O2 + H(+) = pentyl acetate + NADP(+) + H2O</text>
        <dbReference type="Rhea" id="RHEA:54836"/>
        <dbReference type="ChEBI" id="CHEBI:5672"/>
        <dbReference type="ChEBI" id="CHEBI:15377"/>
        <dbReference type="ChEBI" id="CHEBI:15378"/>
        <dbReference type="ChEBI" id="CHEBI:15379"/>
        <dbReference type="ChEBI" id="CHEBI:57783"/>
        <dbReference type="ChEBI" id="CHEBI:58349"/>
        <dbReference type="ChEBI" id="CHEBI:87362"/>
    </reaction>
    <physiologicalReaction direction="left-to-right" evidence="21">
        <dbReference type="Rhea" id="RHEA:54837"/>
    </physiologicalReaction>
</comment>
<dbReference type="Pfam" id="PF00743">
    <property type="entry name" value="FMO-like"/>
    <property type="match status" value="1"/>
</dbReference>
<evidence type="ECO:0000256" key="17">
    <source>
        <dbReference type="ARBA" id="ARBA00033213"/>
    </source>
</evidence>
<dbReference type="EMBL" id="WQKZ01000003">
    <property type="protein sequence ID" value="MVN77465.1"/>
    <property type="molecule type" value="Genomic_DNA"/>
</dbReference>
<accession>A0A7K1TGD2</accession>
<keyword evidence="30" id="KW-0503">Monooxygenase</keyword>
<dbReference type="GO" id="GO:0016174">
    <property type="term" value="F:NAD(P)H oxidase H2O2-forming activity"/>
    <property type="evidence" value="ECO:0007669"/>
    <property type="project" value="UniProtKB-EC"/>
</dbReference>
<comment type="catalytic activity">
    <reaction evidence="29">
        <text>octan-3-one + NADPH + O2 + H(+) = pentyl propanoate + NADP(+) + H2O</text>
        <dbReference type="Rhea" id="RHEA:54840"/>
        <dbReference type="ChEBI" id="CHEBI:15377"/>
        <dbReference type="ChEBI" id="CHEBI:15378"/>
        <dbReference type="ChEBI" id="CHEBI:15379"/>
        <dbReference type="ChEBI" id="CHEBI:57783"/>
        <dbReference type="ChEBI" id="CHEBI:58349"/>
        <dbReference type="ChEBI" id="CHEBI:80946"/>
        <dbReference type="ChEBI" id="CHEBI:87373"/>
    </reaction>
    <physiologicalReaction direction="left-to-right" evidence="29">
        <dbReference type="Rhea" id="RHEA:54841"/>
    </physiologicalReaction>
</comment>
<evidence type="ECO:0000256" key="6">
    <source>
        <dbReference type="ARBA" id="ARBA00022553"/>
    </source>
</evidence>
<evidence type="ECO:0000256" key="21">
    <source>
        <dbReference type="ARBA" id="ARBA00047574"/>
    </source>
</evidence>
<reference evidence="30 31" key="1">
    <citation type="submission" date="2019-12" db="EMBL/GenBank/DDBJ databases">
        <title>Hymenobacter sp. HMF4947 Genome sequencing and assembly.</title>
        <authorList>
            <person name="Kang H."/>
            <person name="Cha I."/>
            <person name="Kim H."/>
            <person name="Joh K."/>
        </authorList>
    </citation>
    <scope>NUCLEOTIDE SEQUENCE [LARGE SCALE GENOMIC DNA]</scope>
    <source>
        <strain evidence="30 31">HMF4947</strain>
    </source>
</reference>
<dbReference type="InterPro" id="IPR050346">
    <property type="entry name" value="FMO-like"/>
</dbReference>
<evidence type="ECO:0000256" key="8">
    <source>
        <dbReference type="ARBA" id="ARBA00022692"/>
    </source>
</evidence>
<evidence type="ECO:0000313" key="30">
    <source>
        <dbReference type="EMBL" id="MVN77465.1"/>
    </source>
</evidence>
<evidence type="ECO:0000313" key="31">
    <source>
        <dbReference type="Proteomes" id="UP000441336"/>
    </source>
</evidence>
<evidence type="ECO:0000256" key="3">
    <source>
        <dbReference type="ARBA" id="ARBA00012698"/>
    </source>
</evidence>
<keyword evidence="9" id="KW-0274">FAD</keyword>
<evidence type="ECO:0000256" key="7">
    <source>
        <dbReference type="ARBA" id="ARBA00022630"/>
    </source>
</evidence>
<evidence type="ECO:0000256" key="16">
    <source>
        <dbReference type="ARBA" id="ARBA00029728"/>
    </source>
</evidence>
<evidence type="ECO:0000256" key="26">
    <source>
        <dbReference type="ARBA" id="ARBA00048989"/>
    </source>
</evidence>
<keyword evidence="5" id="KW-0488">Methylation</keyword>
<keyword evidence="8" id="KW-0812">Transmembrane</keyword>
<evidence type="ECO:0000256" key="27">
    <source>
        <dbReference type="ARBA" id="ARBA00048990"/>
    </source>
</evidence>
<keyword evidence="12" id="KW-1133">Transmembrane helix</keyword>
<evidence type="ECO:0000256" key="28">
    <source>
        <dbReference type="ARBA" id="ARBA00049443"/>
    </source>
</evidence>
<evidence type="ECO:0000256" key="10">
    <source>
        <dbReference type="ARBA" id="ARBA00022848"/>
    </source>
</evidence>
<keyword evidence="6" id="KW-0597">Phosphoprotein</keyword>
<dbReference type="SUPFAM" id="SSF51905">
    <property type="entry name" value="FAD/NAD(P)-binding domain"/>
    <property type="match status" value="2"/>
</dbReference>
<protein>
    <recommendedName>
        <fullName evidence="4">Flavin-containing monooxygenase 5</fullName>
        <ecNumber evidence="3">1.6.3.1</ecNumber>
    </recommendedName>
    <alternativeName>
        <fullName evidence="18">Dimethylaniline monooxygenase [N-oxide-forming] 5</fullName>
    </alternativeName>
    <alternativeName>
        <fullName evidence="16">Dimethylaniline oxidase 5</fullName>
    </alternativeName>
    <alternativeName>
        <fullName evidence="17">NADPH oxidase</fullName>
    </alternativeName>
</protein>
<gene>
    <name evidence="30" type="ORF">GO988_14105</name>
</gene>
<dbReference type="PRINTS" id="PR01125">
    <property type="entry name" value="FMOXYGENASE5"/>
</dbReference>
<sequence>MPTADRICLIGAGSSGLTAAKTLHEAGLPFDCFEKGSALGGNWRYNNDNGLSSAYRSLHINTNRRAMSYSDFPMPARYPMFPHHSHIIAYFEDYARHFGIDKLLTYNTEVTHVRPHPDGAWRVTTRTRGGGDLQERAYRAVIVANGHHWCPRYPDPPFPGSFSGETLHAHDYRTPDQVAGHHVVIVGIGNSAVDIACEAARQYSGRVTISTRSGAYILPNWIWDVPFDSLASPLMSKLPLAVQRVVLRAVLWLAHGNQARFGVPRPQRPLLSEHPTLSQDLLYLAGRGLLHFRPNIRELQGDHILFEDGSTEAADLLIYATGYRVSFPFFDPDFLQVEQQNNLELYRHVVHPDHAGLYFLAFLQPLGPIMPLAEVQSNWIARLLSGQCQLPSRSEMLRSIAADKAAVAKRYGSSPRHTLEVDFYPYKDLIEREMRRQASK</sequence>
<evidence type="ECO:0000256" key="4">
    <source>
        <dbReference type="ARBA" id="ARBA00019213"/>
    </source>
</evidence>
<keyword evidence="10" id="KW-0492">Microsome</keyword>
<dbReference type="GO" id="GO:0006629">
    <property type="term" value="P:lipid metabolic process"/>
    <property type="evidence" value="ECO:0007669"/>
    <property type="project" value="UniProtKB-KW"/>
</dbReference>
<dbReference type="RefSeq" id="WP_157566522.1">
    <property type="nucleotide sequence ID" value="NZ_WQKZ01000003.1"/>
</dbReference>
<dbReference type="InterPro" id="IPR020946">
    <property type="entry name" value="Flavin_mOase-like"/>
</dbReference>
<comment type="catalytic activity">
    <reaction evidence="24">
        <text>hexan-3-one + NADPH + O2 + H(+) = ethyl butanoate + NADP(+) + H2O</text>
        <dbReference type="Rhea" id="RHEA:54844"/>
        <dbReference type="ChEBI" id="CHEBI:15377"/>
        <dbReference type="ChEBI" id="CHEBI:15378"/>
        <dbReference type="ChEBI" id="CHEBI:15379"/>
        <dbReference type="ChEBI" id="CHEBI:57783"/>
        <dbReference type="ChEBI" id="CHEBI:58349"/>
        <dbReference type="ChEBI" id="CHEBI:88764"/>
        <dbReference type="ChEBI" id="CHEBI:89891"/>
    </reaction>
    <physiologicalReaction direction="left-to-right" evidence="24">
        <dbReference type="Rhea" id="RHEA:54845"/>
    </physiologicalReaction>
</comment>
<evidence type="ECO:0000256" key="20">
    <source>
        <dbReference type="ARBA" id="ARBA00047426"/>
    </source>
</evidence>
<evidence type="ECO:0000256" key="25">
    <source>
        <dbReference type="ARBA" id="ARBA00048459"/>
    </source>
</evidence>
<evidence type="ECO:0000256" key="29">
    <source>
        <dbReference type="ARBA" id="ARBA00049475"/>
    </source>
</evidence>
<evidence type="ECO:0000256" key="19">
    <source>
        <dbReference type="ARBA" id="ARBA00045722"/>
    </source>
</evidence>
<dbReference type="InterPro" id="IPR002257">
    <property type="entry name" value="Flavin_mOase_5"/>
</dbReference>
<proteinExistence type="inferred from homology"/>
<dbReference type="EC" id="1.6.3.1" evidence="3"/>
<comment type="subcellular location">
    <subcellularLocation>
        <location evidence="1">Microsome membrane</location>
    </subcellularLocation>
</comment>
<dbReference type="GO" id="GO:0050660">
    <property type="term" value="F:flavin adenine dinucleotide binding"/>
    <property type="evidence" value="ECO:0007669"/>
    <property type="project" value="InterPro"/>
</dbReference>
<evidence type="ECO:0000256" key="2">
    <source>
        <dbReference type="ARBA" id="ARBA00009183"/>
    </source>
</evidence>
<comment type="caution">
    <text evidence="30">The sequence shown here is derived from an EMBL/GenBank/DDBJ whole genome shotgun (WGS) entry which is preliminary data.</text>
</comment>
<evidence type="ECO:0000256" key="13">
    <source>
        <dbReference type="ARBA" id="ARBA00023002"/>
    </source>
</evidence>